<dbReference type="OrthoDB" id="1921208at2759"/>
<evidence type="ECO:0000313" key="7">
    <source>
        <dbReference type="RefSeq" id="XP_020113414.1"/>
    </source>
</evidence>
<dbReference type="GO" id="GO:0005886">
    <property type="term" value="C:plasma membrane"/>
    <property type="evidence" value="ECO:0007669"/>
    <property type="project" value="TreeGrafter"/>
</dbReference>
<evidence type="ECO:0000256" key="2">
    <source>
        <dbReference type="ARBA" id="ARBA00023180"/>
    </source>
</evidence>
<keyword evidence="6" id="KW-1185">Reference proteome</keyword>
<dbReference type="InterPro" id="IPR003245">
    <property type="entry name" value="Phytocyanin_dom"/>
</dbReference>
<dbReference type="PROSITE" id="PS51485">
    <property type="entry name" value="PHYTOCYANIN"/>
    <property type="match status" value="1"/>
</dbReference>
<dbReference type="InterPro" id="IPR008972">
    <property type="entry name" value="Cupredoxin"/>
</dbReference>
<protein>
    <submittedName>
        <fullName evidence="7">Blue copper protein-like</fullName>
    </submittedName>
</protein>
<feature type="region of interest" description="Disordered" evidence="3">
    <location>
        <begin position="158"/>
        <end position="183"/>
    </location>
</feature>
<dbReference type="CDD" id="cd04216">
    <property type="entry name" value="Phytocyanin"/>
    <property type="match status" value="1"/>
</dbReference>
<reference evidence="6" key="1">
    <citation type="journal article" date="2015" name="Nat. Genet.">
        <title>The pineapple genome and the evolution of CAM photosynthesis.</title>
        <authorList>
            <person name="Ming R."/>
            <person name="VanBuren R."/>
            <person name="Wai C.M."/>
            <person name="Tang H."/>
            <person name="Schatz M.C."/>
            <person name="Bowers J.E."/>
            <person name="Lyons E."/>
            <person name="Wang M.L."/>
            <person name="Chen J."/>
            <person name="Biggers E."/>
            <person name="Zhang J."/>
            <person name="Huang L."/>
            <person name="Zhang L."/>
            <person name="Miao W."/>
            <person name="Zhang J."/>
            <person name="Ye Z."/>
            <person name="Miao C."/>
            <person name="Lin Z."/>
            <person name="Wang H."/>
            <person name="Zhou H."/>
            <person name="Yim W.C."/>
            <person name="Priest H.D."/>
            <person name="Zheng C."/>
            <person name="Woodhouse M."/>
            <person name="Edger P.P."/>
            <person name="Guyot R."/>
            <person name="Guo H.B."/>
            <person name="Guo H."/>
            <person name="Zheng G."/>
            <person name="Singh R."/>
            <person name="Sharma A."/>
            <person name="Min X."/>
            <person name="Zheng Y."/>
            <person name="Lee H."/>
            <person name="Gurtowski J."/>
            <person name="Sedlazeck F.J."/>
            <person name="Harkess A."/>
            <person name="McKain M.R."/>
            <person name="Liao Z."/>
            <person name="Fang J."/>
            <person name="Liu J."/>
            <person name="Zhang X."/>
            <person name="Zhang Q."/>
            <person name="Hu W."/>
            <person name="Qin Y."/>
            <person name="Wang K."/>
            <person name="Chen L.Y."/>
            <person name="Shirley N."/>
            <person name="Lin Y.R."/>
            <person name="Liu L.Y."/>
            <person name="Hernandez A.G."/>
            <person name="Wright C.L."/>
            <person name="Bulone V."/>
            <person name="Tuskan G.A."/>
            <person name="Heath K."/>
            <person name="Zee F."/>
            <person name="Moore P.H."/>
            <person name="Sunkar R."/>
            <person name="Leebens-Mack J.H."/>
            <person name="Mockler T."/>
            <person name="Bennetzen J.L."/>
            <person name="Freeling M."/>
            <person name="Sankoff D."/>
            <person name="Paterson A.H."/>
            <person name="Zhu X."/>
            <person name="Yang X."/>
            <person name="Smith J.A."/>
            <person name="Cushman J.C."/>
            <person name="Paull R.E."/>
            <person name="Yu Q."/>
        </authorList>
    </citation>
    <scope>NUCLEOTIDE SEQUENCE [LARGE SCALE GENOMIC DNA]</scope>
    <source>
        <strain evidence="6">cv. F153</strain>
    </source>
</reference>
<dbReference type="AlphaFoldDB" id="A0A6P5H023"/>
<dbReference type="RefSeq" id="XP_020113414.1">
    <property type="nucleotide sequence ID" value="XM_020257825.1"/>
</dbReference>
<dbReference type="PANTHER" id="PTHR33021:SF179">
    <property type="entry name" value="OS09G0541100 PROTEIN"/>
    <property type="match status" value="1"/>
</dbReference>
<sequence>MYILGIDKSPFSTSLQSNIDPLAMGFYCTAVVVTALLLLSISAKLPVVVVVAKDYRVGGTDGWTFGPDFLQWSEQYNFTVGDVLTFNYVKGQHNTYEVTEDAYKACDGGKTIPPLRVYASGNDVVNLTRAASYYFLCNIKGHCLGGMKLNITVAANATPTPTPSGGNTPPPPPPSPPLPPESRGNRGAMLGKWWWGCAALVFGIFTSLY</sequence>
<dbReference type="GO" id="GO:0009055">
    <property type="term" value="F:electron transfer activity"/>
    <property type="evidence" value="ECO:0007669"/>
    <property type="project" value="InterPro"/>
</dbReference>
<gene>
    <name evidence="7" type="primary">LOC109727656</name>
</gene>
<feature type="transmembrane region" description="Helical" evidence="4">
    <location>
        <begin position="190"/>
        <end position="208"/>
    </location>
</feature>
<dbReference type="SUPFAM" id="SSF49503">
    <property type="entry name" value="Cupredoxins"/>
    <property type="match status" value="1"/>
</dbReference>
<keyword evidence="2" id="KW-0325">Glycoprotein</keyword>
<evidence type="ECO:0000313" key="6">
    <source>
        <dbReference type="Proteomes" id="UP000515123"/>
    </source>
</evidence>
<dbReference type="FunFam" id="2.60.40.420:FF:000003">
    <property type="entry name" value="Blue copper"/>
    <property type="match status" value="1"/>
</dbReference>
<dbReference type="PANTHER" id="PTHR33021">
    <property type="entry name" value="BLUE COPPER PROTEIN"/>
    <property type="match status" value="1"/>
</dbReference>
<feature type="domain" description="Phytocyanin" evidence="5">
    <location>
        <begin position="53"/>
        <end position="155"/>
    </location>
</feature>
<evidence type="ECO:0000256" key="4">
    <source>
        <dbReference type="SAM" id="Phobius"/>
    </source>
</evidence>
<organism evidence="6 7">
    <name type="scientific">Ananas comosus</name>
    <name type="common">Pineapple</name>
    <name type="synonym">Ananas ananas</name>
    <dbReference type="NCBI Taxonomy" id="4615"/>
    <lineage>
        <taxon>Eukaryota</taxon>
        <taxon>Viridiplantae</taxon>
        <taxon>Streptophyta</taxon>
        <taxon>Embryophyta</taxon>
        <taxon>Tracheophyta</taxon>
        <taxon>Spermatophyta</taxon>
        <taxon>Magnoliopsida</taxon>
        <taxon>Liliopsida</taxon>
        <taxon>Poales</taxon>
        <taxon>Bromeliaceae</taxon>
        <taxon>Bromelioideae</taxon>
        <taxon>Ananas</taxon>
    </lineage>
</organism>
<evidence type="ECO:0000259" key="5">
    <source>
        <dbReference type="PROSITE" id="PS51485"/>
    </source>
</evidence>
<evidence type="ECO:0000256" key="1">
    <source>
        <dbReference type="ARBA" id="ARBA00022723"/>
    </source>
</evidence>
<dbReference type="Gene3D" id="2.60.40.420">
    <property type="entry name" value="Cupredoxins - blue copper proteins"/>
    <property type="match status" value="1"/>
</dbReference>
<feature type="compositionally biased region" description="Pro residues" evidence="3">
    <location>
        <begin position="168"/>
        <end position="180"/>
    </location>
</feature>
<keyword evidence="4" id="KW-0812">Transmembrane</keyword>
<dbReference type="Pfam" id="PF02298">
    <property type="entry name" value="Cu_bind_like"/>
    <property type="match status" value="1"/>
</dbReference>
<dbReference type="GeneID" id="109727656"/>
<dbReference type="Proteomes" id="UP000515123">
    <property type="component" value="Linkage group 22"/>
</dbReference>
<dbReference type="GO" id="GO:0046872">
    <property type="term" value="F:metal ion binding"/>
    <property type="evidence" value="ECO:0007669"/>
    <property type="project" value="UniProtKB-KW"/>
</dbReference>
<feature type="transmembrane region" description="Helical" evidence="4">
    <location>
        <begin position="24"/>
        <end position="43"/>
    </location>
</feature>
<reference evidence="7" key="2">
    <citation type="submission" date="2025-08" db="UniProtKB">
        <authorList>
            <consortium name="RefSeq"/>
        </authorList>
    </citation>
    <scope>IDENTIFICATION</scope>
    <source>
        <tissue evidence="7">Leaf</tissue>
    </source>
</reference>
<keyword evidence="4" id="KW-0472">Membrane</keyword>
<accession>A0A6P5H023</accession>
<evidence type="ECO:0000256" key="3">
    <source>
        <dbReference type="SAM" id="MobiDB-lite"/>
    </source>
</evidence>
<dbReference type="InterPro" id="IPR039391">
    <property type="entry name" value="Phytocyanin-like"/>
</dbReference>
<proteinExistence type="predicted"/>
<name>A0A6P5H023_ANACO</name>
<keyword evidence="4" id="KW-1133">Transmembrane helix</keyword>
<keyword evidence="1" id="KW-0479">Metal-binding</keyword>